<evidence type="ECO:0000313" key="3">
    <source>
        <dbReference type="Proteomes" id="UP000245771"/>
    </source>
</evidence>
<sequence length="134" mass="14981">MPQSFRPYPEPGADTLGKFRLWPFLRDSILFGPFQFGALVPHVVLPFYIAYRVLKGMGLYTEHVAYIVDAILIPLLQGFAIGGAITTGYMRFGSEAGRNIAKKRSEDAATTEEDSSQHRIEVALYAFVYLLFAT</sequence>
<dbReference type="InParanoid" id="A0A316VE28"/>
<name>A0A316VE28_9BASI</name>
<dbReference type="Proteomes" id="UP000245771">
    <property type="component" value="Unassembled WGS sequence"/>
</dbReference>
<reference evidence="2 3" key="1">
    <citation type="journal article" date="2018" name="Mol. Biol. Evol.">
        <title>Broad Genomic Sampling Reveals a Smut Pathogenic Ancestry of the Fungal Clade Ustilaginomycotina.</title>
        <authorList>
            <person name="Kijpornyongpan T."/>
            <person name="Mondo S.J."/>
            <person name="Barry K."/>
            <person name="Sandor L."/>
            <person name="Lee J."/>
            <person name="Lipzen A."/>
            <person name="Pangilinan J."/>
            <person name="LaButti K."/>
            <person name="Hainaut M."/>
            <person name="Henrissat B."/>
            <person name="Grigoriev I.V."/>
            <person name="Spatafora J.W."/>
            <person name="Aime M.C."/>
        </authorList>
    </citation>
    <scope>NUCLEOTIDE SEQUENCE [LARGE SCALE GENOMIC DNA]</scope>
    <source>
        <strain evidence="2 3">MCA 3882</strain>
    </source>
</reference>
<proteinExistence type="predicted"/>
<keyword evidence="3" id="KW-1185">Reference proteome</keyword>
<dbReference type="RefSeq" id="XP_025356239.1">
    <property type="nucleotide sequence ID" value="XM_025502423.1"/>
</dbReference>
<dbReference type="EMBL" id="KZ819603">
    <property type="protein sequence ID" value="PWN35937.1"/>
    <property type="molecule type" value="Genomic_DNA"/>
</dbReference>
<evidence type="ECO:0000256" key="1">
    <source>
        <dbReference type="SAM" id="Phobius"/>
    </source>
</evidence>
<dbReference type="GeneID" id="37024204"/>
<dbReference type="OrthoDB" id="3362298at2759"/>
<dbReference type="AlphaFoldDB" id="A0A316VE28"/>
<keyword evidence="1" id="KW-1133">Transmembrane helix</keyword>
<evidence type="ECO:0000313" key="2">
    <source>
        <dbReference type="EMBL" id="PWN35937.1"/>
    </source>
</evidence>
<protein>
    <submittedName>
        <fullName evidence="2">Uncharacterized protein</fullName>
    </submittedName>
</protein>
<gene>
    <name evidence="2" type="ORF">FA14DRAFT_49187</name>
</gene>
<feature type="transmembrane region" description="Helical" evidence="1">
    <location>
        <begin position="63"/>
        <end position="85"/>
    </location>
</feature>
<organism evidence="2 3">
    <name type="scientific">Meira miltonrushii</name>
    <dbReference type="NCBI Taxonomy" id="1280837"/>
    <lineage>
        <taxon>Eukaryota</taxon>
        <taxon>Fungi</taxon>
        <taxon>Dikarya</taxon>
        <taxon>Basidiomycota</taxon>
        <taxon>Ustilaginomycotina</taxon>
        <taxon>Exobasidiomycetes</taxon>
        <taxon>Exobasidiales</taxon>
        <taxon>Brachybasidiaceae</taxon>
        <taxon>Meira</taxon>
    </lineage>
</organism>
<keyword evidence="1" id="KW-0812">Transmembrane</keyword>
<keyword evidence="1" id="KW-0472">Membrane</keyword>
<accession>A0A316VE28</accession>
<feature type="transmembrane region" description="Helical" evidence="1">
    <location>
        <begin position="28"/>
        <end position="51"/>
    </location>
</feature>